<dbReference type="PANTHER" id="PTHR30437">
    <property type="entry name" value="TRANSCRIPTION ELONGATION FACTOR GREA"/>
    <property type="match status" value="1"/>
</dbReference>
<evidence type="ECO:0000256" key="4">
    <source>
        <dbReference type="ARBA" id="ARBA00023125"/>
    </source>
</evidence>
<keyword evidence="12" id="KW-0648">Protein biosynthesis</keyword>
<protein>
    <recommendedName>
        <fullName evidence="2 8">Transcription elongation factor GreA</fullName>
    </recommendedName>
    <alternativeName>
        <fullName evidence="7 8">Transcript cleavage factor GreA</fullName>
    </alternativeName>
</protein>
<sequence>MAENENKIYVTEEGLKKLQDEYENLVHVVREEVKAELKEARSLGDLSENADYDAARDKQAQVEARIADLEGMLKNYEIINTKGGSRQVRIGSTVKLQFQDTKEEATYTIVGSTEADPLNGKLSNETPLAKAIMDKKAGQSAEVNVKKPYTVMIVSIS</sequence>
<feature type="domain" description="Transcription elongation factor GreA/GreB N-terminal" evidence="11">
    <location>
        <begin position="8"/>
        <end position="78"/>
    </location>
</feature>
<evidence type="ECO:0000256" key="9">
    <source>
        <dbReference type="RuleBase" id="RU000556"/>
    </source>
</evidence>
<proteinExistence type="inferred from homology"/>
<dbReference type="NCBIfam" id="TIGR01462">
    <property type="entry name" value="greA"/>
    <property type="match status" value="1"/>
</dbReference>
<dbReference type="SUPFAM" id="SSF46557">
    <property type="entry name" value="GreA transcript cleavage protein, N-terminal domain"/>
    <property type="match status" value="1"/>
</dbReference>
<dbReference type="Proteomes" id="UP000461880">
    <property type="component" value="Unassembled WGS sequence"/>
</dbReference>
<dbReference type="GO" id="GO:0070063">
    <property type="term" value="F:RNA polymerase binding"/>
    <property type="evidence" value="ECO:0007669"/>
    <property type="project" value="InterPro"/>
</dbReference>
<dbReference type="InterPro" id="IPR023459">
    <property type="entry name" value="Tscrpt_elong_fac_GreA/B_fam"/>
</dbReference>
<evidence type="ECO:0000256" key="7">
    <source>
        <dbReference type="ARBA" id="ARBA00030776"/>
    </source>
</evidence>
<dbReference type="Gene3D" id="1.10.287.180">
    <property type="entry name" value="Transcription elongation factor, GreA/GreB, N-terminal domain"/>
    <property type="match status" value="1"/>
</dbReference>
<feature type="domain" description="Transcription elongation factor GreA/GreB C-terminal" evidence="10">
    <location>
        <begin position="86"/>
        <end position="157"/>
    </location>
</feature>
<evidence type="ECO:0000256" key="2">
    <source>
        <dbReference type="ARBA" id="ARBA00013729"/>
    </source>
</evidence>
<keyword evidence="8" id="KW-0175">Coiled coil</keyword>
<dbReference type="PIRSF" id="PIRSF006092">
    <property type="entry name" value="GreA_GreB"/>
    <property type="match status" value="1"/>
</dbReference>
<name>A0A7X2TFJ3_9FIRM</name>
<reference evidence="12 13" key="1">
    <citation type="submission" date="2019-08" db="EMBL/GenBank/DDBJ databases">
        <title>In-depth cultivation of the pig gut microbiome towards novel bacterial diversity and tailored functional studies.</title>
        <authorList>
            <person name="Wylensek D."/>
            <person name="Hitch T.C.A."/>
            <person name="Clavel T."/>
        </authorList>
    </citation>
    <scope>NUCLEOTIDE SEQUENCE [LARGE SCALE GENOMIC DNA]</scope>
    <source>
        <strain evidence="12 13">Oil+RF-744-GAM-WT-6</strain>
    </source>
</reference>
<dbReference type="AlphaFoldDB" id="A0A7X2TFJ3"/>
<keyword evidence="5 8" id="KW-0804">Transcription</keyword>
<comment type="function">
    <text evidence="6 8 9">Necessary for efficient RNA polymerase transcription elongation past template-encoded arresting sites. The arresting sites in DNA have the property of trapping a certain fraction of elongating RNA polymerases that pass through, resulting in locked ternary complexes. Cleavage of the nascent transcript by cleavage factors such as GreA or GreB allows the resumption of elongation from the new 3'terminus. GreA releases sequences of 2 to 3 nucleotides.</text>
</comment>
<dbReference type="GO" id="GO:0032784">
    <property type="term" value="P:regulation of DNA-templated transcription elongation"/>
    <property type="evidence" value="ECO:0007669"/>
    <property type="project" value="UniProtKB-UniRule"/>
</dbReference>
<feature type="coiled-coil region" evidence="8">
    <location>
        <begin position="15"/>
        <end position="79"/>
    </location>
</feature>
<evidence type="ECO:0000313" key="13">
    <source>
        <dbReference type="Proteomes" id="UP000461880"/>
    </source>
</evidence>
<dbReference type="InterPro" id="IPR022691">
    <property type="entry name" value="Tscrpt_elong_fac_GreA/B_N"/>
</dbReference>
<dbReference type="EMBL" id="VUMN01000001">
    <property type="protein sequence ID" value="MSS57501.1"/>
    <property type="molecule type" value="Genomic_DNA"/>
</dbReference>
<dbReference type="RefSeq" id="WP_154502258.1">
    <property type="nucleotide sequence ID" value="NZ_JAQXPC010000025.1"/>
</dbReference>
<dbReference type="NCBIfam" id="NF001263">
    <property type="entry name" value="PRK00226.1-4"/>
    <property type="match status" value="1"/>
</dbReference>
<dbReference type="InterPro" id="IPR028624">
    <property type="entry name" value="Tscrpt_elong_fac_GreA/B"/>
</dbReference>
<evidence type="ECO:0000313" key="12">
    <source>
        <dbReference type="EMBL" id="MSS57501.1"/>
    </source>
</evidence>
<dbReference type="Pfam" id="PF03449">
    <property type="entry name" value="GreA_GreB_N"/>
    <property type="match status" value="1"/>
</dbReference>
<gene>
    <name evidence="8 12" type="primary">greA</name>
    <name evidence="12" type="ORF">FYJ51_01055</name>
</gene>
<dbReference type="InterPro" id="IPR036805">
    <property type="entry name" value="Tscrpt_elong_fac_GreA/B_N_sf"/>
</dbReference>
<keyword evidence="12" id="KW-0251">Elongation factor</keyword>
<keyword evidence="13" id="KW-1185">Reference proteome</keyword>
<evidence type="ECO:0000256" key="1">
    <source>
        <dbReference type="ARBA" id="ARBA00008213"/>
    </source>
</evidence>
<evidence type="ECO:0000259" key="10">
    <source>
        <dbReference type="Pfam" id="PF01272"/>
    </source>
</evidence>
<organism evidence="12 13">
    <name type="scientific">Stecheria intestinalis</name>
    <dbReference type="NCBI Taxonomy" id="2606630"/>
    <lineage>
        <taxon>Bacteria</taxon>
        <taxon>Bacillati</taxon>
        <taxon>Bacillota</taxon>
        <taxon>Erysipelotrichia</taxon>
        <taxon>Erysipelotrichales</taxon>
        <taxon>Erysipelotrichaceae</taxon>
        <taxon>Stecheria</taxon>
    </lineage>
</organism>
<evidence type="ECO:0000256" key="8">
    <source>
        <dbReference type="HAMAP-Rule" id="MF_00105"/>
    </source>
</evidence>
<dbReference type="InterPro" id="IPR036953">
    <property type="entry name" value="GreA/GreB_C_sf"/>
</dbReference>
<dbReference type="InterPro" id="IPR006359">
    <property type="entry name" value="Tscrpt_elong_fac_GreA"/>
</dbReference>
<dbReference type="GO" id="GO:0003746">
    <property type="term" value="F:translation elongation factor activity"/>
    <property type="evidence" value="ECO:0007669"/>
    <property type="project" value="UniProtKB-KW"/>
</dbReference>
<evidence type="ECO:0000256" key="5">
    <source>
        <dbReference type="ARBA" id="ARBA00023163"/>
    </source>
</evidence>
<dbReference type="Pfam" id="PF01272">
    <property type="entry name" value="GreA_GreB"/>
    <property type="match status" value="1"/>
</dbReference>
<comment type="similarity">
    <text evidence="1 8 9">Belongs to the GreA/GreB family.</text>
</comment>
<dbReference type="FunFam" id="1.10.287.180:FF:000001">
    <property type="entry name" value="Transcription elongation factor GreA"/>
    <property type="match status" value="1"/>
</dbReference>
<dbReference type="PANTHER" id="PTHR30437:SF4">
    <property type="entry name" value="TRANSCRIPTION ELONGATION FACTOR GREA"/>
    <property type="match status" value="1"/>
</dbReference>
<dbReference type="InterPro" id="IPR001437">
    <property type="entry name" value="Tscrpt_elong_fac_GreA/B_C"/>
</dbReference>
<evidence type="ECO:0000256" key="3">
    <source>
        <dbReference type="ARBA" id="ARBA00023015"/>
    </source>
</evidence>
<evidence type="ECO:0000259" key="11">
    <source>
        <dbReference type="Pfam" id="PF03449"/>
    </source>
</evidence>
<dbReference type="GO" id="GO:0006354">
    <property type="term" value="P:DNA-templated transcription elongation"/>
    <property type="evidence" value="ECO:0007669"/>
    <property type="project" value="TreeGrafter"/>
</dbReference>
<dbReference type="HAMAP" id="MF_00105">
    <property type="entry name" value="GreA_GreB"/>
    <property type="match status" value="1"/>
</dbReference>
<evidence type="ECO:0000256" key="6">
    <source>
        <dbReference type="ARBA" id="ARBA00024916"/>
    </source>
</evidence>
<keyword evidence="3 8" id="KW-0805">Transcription regulation</keyword>
<accession>A0A7X2TFJ3</accession>
<keyword evidence="4 8" id="KW-0238">DNA-binding</keyword>
<dbReference type="GO" id="GO:0003677">
    <property type="term" value="F:DNA binding"/>
    <property type="evidence" value="ECO:0007669"/>
    <property type="project" value="UniProtKB-UniRule"/>
</dbReference>
<dbReference type="SUPFAM" id="SSF54534">
    <property type="entry name" value="FKBP-like"/>
    <property type="match status" value="1"/>
</dbReference>
<comment type="caution">
    <text evidence="12">The sequence shown here is derived from an EMBL/GenBank/DDBJ whole genome shotgun (WGS) entry which is preliminary data.</text>
</comment>
<dbReference type="Gene3D" id="3.10.50.30">
    <property type="entry name" value="Transcription elongation factor, GreA/GreB, C-terminal domain"/>
    <property type="match status" value="1"/>
</dbReference>